<keyword evidence="1" id="KW-0472">Membrane</keyword>
<organism evidence="2 3">
    <name type="scientific">Paenibacillus planticolens</name>
    <dbReference type="NCBI Taxonomy" id="2654976"/>
    <lineage>
        <taxon>Bacteria</taxon>
        <taxon>Bacillati</taxon>
        <taxon>Bacillota</taxon>
        <taxon>Bacilli</taxon>
        <taxon>Bacillales</taxon>
        <taxon>Paenibacillaceae</taxon>
        <taxon>Paenibacillus</taxon>
    </lineage>
</organism>
<dbReference type="RefSeq" id="WP_171685116.1">
    <property type="nucleotide sequence ID" value="NZ_WHNZ01000042.1"/>
</dbReference>
<feature type="transmembrane region" description="Helical" evidence="1">
    <location>
        <begin position="140"/>
        <end position="157"/>
    </location>
</feature>
<feature type="transmembrane region" description="Helical" evidence="1">
    <location>
        <begin position="65"/>
        <end position="91"/>
    </location>
</feature>
<feature type="transmembrane region" description="Helical" evidence="1">
    <location>
        <begin position="111"/>
        <end position="131"/>
    </location>
</feature>
<keyword evidence="1" id="KW-0812">Transmembrane</keyword>
<name>A0ABX1ZTN2_9BACL</name>
<protein>
    <submittedName>
        <fullName evidence="2">Uncharacterized protein</fullName>
    </submittedName>
</protein>
<accession>A0ABX1ZTN2</accession>
<feature type="transmembrane region" description="Helical" evidence="1">
    <location>
        <begin position="38"/>
        <end position="58"/>
    </location>
</feature>
<feature type="transmembrane region" description="Helical" evidence="1">
    <location>
        <begin position="163"/>
        <end position="181"/>
    </location>
</feature>
<feature type="transmembrane region" description="Helical" evidence="1">
    <location>
        <begin position="7"/>
        <end position="26"/>
    </location>
</feature>
<evidence type="ECO:0000256" key="1">
    <source>
        <dbReference type="SAM" id="Phobius"/>
    </source>
</evidence>
<evidence type="ECO:0000313" key="2">
    <source>
        <dbReference type="EMBL" id="NOV02287.1"/>
    </source>
</evidence>
<sequence>MTTLSELLGGLSCIISGVLLFLAHLLNLGASNGIGTTLGQTLVLSAHLLLVFAFFWLYSAYRSQIGFLGLLGMISSIIGTILVTAIVFVEVASVSGKQVGAVFETSVTRNLQTFGPLLFVLGMILFGLSFLRGRGVPRGGGLLLIVGTLVFASGSLVVEAEALISTIGAGLTGAGFVWLGMTTNRLTHV</sequence>
<dbReference type="Proteomes" id="UP000618579">
    <property type="component" value="Unassembled WGS sequence"/>
</dbReference>
<gene>
    <name evidence="2" type="ORF">GC097_19960</name>
</gene>
<evidence type="ECO:0000313" key="3">
    <source>
        <dbReference type="Proteomes" id="UP000618579"/>
    </source>
</evidence>
<proteinExistence type="predicted"/>
<keyword evidence="3" id="KW-1185">Reference proteome</keyword>
<dbReference type="EMBL" id="WHNZ01000042">
    <property type="protein sequence ID" value="NOV02287.1"/>
    <property type="molecule type" value="Genomic_DNA"/>
</dbReference>
<keyword evidence="1" id="KW-1133">Transmembrane helix</keyword>
<comment type="caution">
    <text evidence="2">The sequence shown here is derived from an EMBL/GenBank/DDBJ whole genome shotgun (WGS) entry which is preliminary data.</text>
</comment>
<reference evidence="2 3" key="1">
    <citation type="submission" date="2019-10" db="EMBL/GenBank/DDBJ databases">
        <title>Description of Paenibacillus pedi sp. nov.</title>
        <authorList>
            <person name="Carlier A."/>
            <person name="Qi S."/>
        </authorList>
    </citation>
    <scope>NUCLEOTIDE SEQUENCE [LARGE SCALE GENOMIC DNA]</scope>
    <source>
        <strain evidence="2 3">LMG 31457</strain>
    </source>
</reference>